<evidence type="ECO:0000256" key="1">
    <source>
        <dbReference type="SAM" id="MobiDB-lite"/>
    </source>
</evidence>
<feature type="compositionally biased region" description="Basic and acidic residues" evidence="1">
    <location>
        <begin position="151"/>
        <end position="166"/>
    </location>
</feature>
<feature type="compositionally biased region" description="Acidic residues" evidence="1">
    <location>
        <begin position="43"/>
        <end position="54"/>
    </location>
</feature>
<keyword evidence="3" id="KW-1185">Reference proteome</keyword>
<dbReference type="KEGG" id="bbae:FRD01_08560"/>
<dbReference type="PROSITE" id="PS51257">
    <property type="entry name" value="PROKAR_LIPOPROTEIN"/>
    <property type="match status" value="1"/>
</dbReference>
<dbReference type="OrthoDB" id="9915251at2"/>
<evidence type="ECO:0000313" key="3">
    <source>
        <dbReference type="Proteomes" id="UP000321595"/>
    </source>
</evidence>
<feature type="region of interest" description="Disordered" evidence="1">
    <location>
        <begin position="23"/>
        <end position="59"/>
    </location>
</feature>
<dbReference type="EMBL" id="CP042467">
    <property type="protein sequence ID" value="QED27293.1"/>
    <property type="molecule type" value="Genomic_DNA"/>
</dbReference>
<sequence length="270" mass="28501">MKRTLLPIGLLLVLGLLVGCDDKKEETPTTEEPAAEQPAVEAPAEEPAAEEAPVEEPKAEVDKEVFIKAAYEVTCVRAKIEDSEQQKEILAEVFPRYGFDETSFADAEKALAGETTVQEAIKSRMENCTPELAAKLKTEGADGTAAAAEAGEDKPAEEAKKVEKKPAKPAVDPGRYSGAVNGGGLEGAKIDINITSDHKISANFVGKREGKRFALGLKGDLSKDGKFTLSGEKGNLNARVTGAFKSGLASGQVTGKINEKGLNAAFNAKK</sequence>
<name>A0A5B8XT89_9DELT</name>
<dbReference type="AlphaFoldDB" id="A0A5B8XT89"/>
<dbReference type="RefSeq" id="WP_146958978.1">
    <property type="nucleotide sequence ID" value="NZ_CP042467.1"/>
</dbReference>
<gene>
    <name evidence="2" type="ORF">FRD01_08560</name>
</gene>
<organism evidence="2 3">
    <name type="scientific">Microvenator marinus</name>
    <dbReference type="NCBI Taxonomy" id="2600177"/>
    <lineage>
        <taxon>Bacteria</taxon>
        <taxon>Deltaproteobacteria</taxon>
        <taxon>Bradymonadales</taxon>
        <taxon>Microvenatoraceae</taxon>
        <taxon>Microvenator</taxon>
    </lineage>
</organism>
<accession>A0A5B8XT89</accession>
<protein>
    <submittedName>
        <fullName evidence="2">Uncharacterized protein</fullName>
    </submittedName>
</protein>
<feature type="region of interest" description="Disordered" evidence="1">
    <location>
        <begin position="140"/>
        <end position="178"/>
    </location>
</feature>
<evidence type="ECO:0000313" key="2">
    <source>
        <dbReference type="EMBL" id="QED27293.1"/>
    </source>
</evidence>
<reference evidence="2 3" key="1">
    <citation type="submission" date="2019-08" db="EMBL/GenBank/DDBJ databases">
        <authorList>
            <person name="Liang Q."/>
        </authorList>
    </citation>
    <scope>NUCLEOTIDE SEQUENCE [LARGE SCALE GENOMIC DNA]</scope>
    <source>
        <strain evidence="2 3">V1718</strain>
    </source>
</reference>
<feature type="compositionally biased region" description="Low complexity" evidence="1">
    <location>
        <begin position="30"/>
        <end position="42"/>
    </location>
</feature>
<dbReference type="Proteomes" id="UP000321595">
    <property type="component" value="Chromosome"/>
</dbReference>
<proteinExistence type="predicted"/>